<keyword evidence="3" id="KW-1185">Reference proteome</keyword>
<dbReference type="GO" id="GO:0090729">
    <property type="term" value="F:toxin activity"/>
    <property type="evidence" value="ECO:0007669"/>
    <property type="project" value="InterPro"/>
</dbReference>
<dbReference type="AlphaFoldDB" id="A0A9P9J9J5"/>
<feature type="domain" description="Pesticidal crystal protein" evidence="1">
    <location>
        <begin position="35"/>
        <end position="114"/>
    </location>
</feature>
<comment type="caution">
    <text evidence="2">The sequence shown here is derived from an EMBL/GenBank/DDBJ whole genome shotgun (WGS) entry which is preliminary data.</text>
</comment>
<reference evidence="2" key="1">
    <citation type="journal article" date="2021" name="Nat. Commun.">
        <title>Genetic determinants of endophytism in the Arabidopsis root mycobiome.</title>
        <authorList>
            <person name="Mesny F."/>
            <person name="Miyauchi S."/>
            <person name="Thiergart T."/>
            <person name="Pickel B."/>
            <person name="Atanasova L."/>
            <person name="Karlsson M."/>
            <person name="Huettel B."/>
            <person name="Barry K.W."/>
            <person name="Haridas S."/>
            <person name="Chen C."/>
            <person name="Bauer D."/>
            <person name="Andreopoulos W."/>
            <person name="Pangilinan J."/>
            <person name="LaButti K."/>
            <person name="Riley R."/>
            <person name="Lipzen A."/>
            <person name="Clum A."/>
            <person name="Drula E."/>
            <person name="Henrissat B."/>
            <person name="Kohler A."/>
            <person name="Grigoriev I.V."/>
            <person name="Martin F.M."/>
            <person name="Hacquard S."/>
        </authorList>
    </citation>
    <scope>NUCLEOTIDE SEQUENCE</scope>
    <source>
        <strain evidence="2">MPI-CAGE-AT-0021</strain>
    </source>
</reference>
<accession>A0A9P9J9J5</accession>
<dbReference type="InterPro" id="IPR005638">
    <property type="entry name" value="Pest_crys_dom-III"/>
</dbReference>
<dbReference type="Proteomes" id="UP000717696">
    <property type="component" value="Unassembled WGS sequence"/>
</dbReference>
<organism evidence="2 3">
    <name type="scientific">Dactylonectria estremocensis</name>
    <dbReference type="NCBI Taxonomy" id="1079267"/>
    <lineage>
        <taxon>Eukaryota</taxon>
        <taxon>Fungi</taxon>
        <taxon>Dikarya</taxon>
        <taxon>Ascomycota</taxon>
        <taxon>Pezizomycotina</taxon>
        <taxon>Sordariomycetes</taxon>
        <taxon>Hypocreomycetidae</taxon>
        <taxon>Hypocreales</taxon>
        <taxon>Nectriaceae</taxon>
        <taxon>Dactylonectria</taxon>
    </lineage>
</organism>
<protein>
    <recommendedName>
        <fullName evidence="1">Pesticidal crystal protein domain-containing protein</fullName>
    </recommendedName>
</protein>
<dbReference type="EMBL" id="JAGMUU010000003">
    <property type="protein sequence ID" value="KAH7157427.1"/>
    <property type="molecule type" value="Genomic_DNA"/>
</dbReference>
<dbReference type="Pfam" id="PF03944">
    <property type="entry name" value="Endotoxin_C"/>
    <property type="match status" value="1"/>
</dbReference>
<dbReference type="OrthoDB" id="4977986at2759"/>
<dbReference type="Gene3D" id="2.120.10.70">
    <property type="entry name" value="Fucose-specific lectin"/>
    <property type="match status" value="1"/>
</dbReference>
<evidence type="ECO:0000313" key="2">
    <source>
        <dbReference type="EMBL" id="KAH7157427.1"/>
    </source>
</evidence>
<evidence type="ECO:0000259" key="1">
    <source>
        <dbReference type="Pfam" id="PF03944"/>
    </source>
</evidence>
<name>A0A9P9J9J5_9HYPO</name>
<sequence>MTSTLQDVAAVMSPKADLDIVFRIKANFEISSWHSKSSDETDVSGNVISVNPKLPILAAIAYTNRNNEYEVRVYYVAKKNFQLAYQIADNSGLTANVVKTCGGTLQLKLYYQCAANKLHFSYNASDNKKENWSIRSDVTN</sequence>
<proteinExistence type="predicted"/>
<gene>
    <name evidence="2" type="ORF">B0J13DRAFT_603187</name>
</gene>
<evidence type="ECO:0000313" key="3">
    <source>
        <dbReference type="Proteomes" id="UP000717696"/>
    </source>
</evidence>